<dbReference type="AlphaFoldDB" id="A0A0G4AR26"/>
<sequence length="151" mass="17852">MVRLRKNKGYGLIRIMSMKITKELVEVFAHWTKAKIHIHASDIRNFPRERQIWWASLGQNIGVEINGKNEIFERPVLVIKRYNDQFSLIVPISSKIKEGKYYFQFTNYRGERNAIILSQIRAISNKRFIRKIGKLNSADYEDVKVKVKELI</sequence>
<reference evidence="1 2" key="1">
    <citation type="journal article" date="2015" name="Nature">
        <title>rRNA introns, odd ribosomes, and small enigmatic genomes across a large radiation of phyla.</title>
        <authorList>
            <person name="Brown C.T."/>
            <person name="Hug L.A."/>
            <person name="Thomas B.C."/>
            <person name="Sharon I."/>
            <person name="Castelle C.J."/>
            <person name="Singh A."/>
            <person name="Wilkins M.J."/>
            <person name="Williams K.H."/>
            <person name="Banfield J.F."/>
        </authorList>
    </citation>
    <scope>NUCLEOTIDE SEQUENCE [LARGE SCALE GENOMIC DNA]</scope>
</reference>
<dbReference type="InterPro" id="IPR011067">
    <property type="entry name" value="Plasmid_toxin/cell-grow_inhib"/>
</dbReference>
<accession>A0A0G4AR26</accession>
<gene>
    <name evidence="1" type="ORF">UX70_C0001G0268</name>
</gene>
<evidence type="ECO:0000313" key="1">
    <source>
        <dbReference type="EMBL" id="AKM77994.1"/>
    </source>
</evidence>
<dbReference type="SUPFAM" id="SSF50118">
    <property type="entry name" value="Cell growth inhibitor/plasmid maintenance toxic component"/>
    <property type="match status" value="1"/>
</dbReference>
<protein>
    <submittedName>
        <fullName evidence="1">Uncharacterized protein</fullName>
    </submittedName>
</protein>
<dbReference type="KEGG" id="pwo:UX70_C0001G0268"/>
<dbReference type="EMBL" id="CP011209">
    <property type="protein sequence ID" value="AKM77994.1"/>
    <property type="molecule type" value="Genomic_DNA"/>
</dbReference>
<dbReference type="Proteomes" id="UP000035656">
    <property type="component" value="Chromosome"/>
</dbReference>
<organism evidence="1 2">
    <name type="scientific">Candidatus Wolfebacteria bacterium GW2011_GWB1_47_1</name>
    <dbReference type="NCBI Taxonomy" id="1619007"/>
    <lineage>
        <taxon>Bacteria</taxon>
        <taxon>Candidatus Wolfeibacteriota</taxon>
    </lineage>
</organism>
<proteinExistence type="predicted"/>
<dbReference type="GO" id="GO:0003677">
    <property type="term" value="F:DNA binding"/>
    <property type="evidence" value="ECO:0007669"/>
    <property type="project" value="InterPro"/>
</dbReference>
<dbReference type="STRING" id="1619007.UX70_C0001G0268"/>
<evidence type="ECO:0000313" key="2">
    <source>
        <dbReference type="Proteomes" id="UP000035656"/>
    </source>
</evidence>
<dbReference type="Gene3D" id="2.30.30.110">
    <property type="match status" value="1"/>
</dbReference>
<dbReference type="InterPro" id="IPR003477">
    <property type="entry name" value="PemK-like"/>
</dbReference>
<dbReference type="Pfam" id="PF02452">
    <property type="entry name" value="PemK_toxin"/>
    <property type="match status" value="1"/>
</dbReference>
<name>A0A0G4AR26_9BACT</name>